<evidence type="ECO:0000313" key="1">
    <source>
        <dbReference type="EMBL" id="EDS72901.1"/>
    </source>
</evidence>
<sequence length="252" mass="27332">MFFYILIILIDIIFILLYDKKKEKKMKDYEILGGSLPTVVCNLAPGETMITESGSMSWMSPNIRMETTTGGGMKKMLGRLASGESMFQNKYTAQNTEGKIAFSSSFPGAIIPFEIAPGKNMIVQKSAFLAAEESVELSMYFQKKLGKGLFGGEGLIMQKLSGQGTAFIEIDGGSVEYDLAPGEELIVSTGYLAAMEETCSMDVQMVKGAKNILLGGEGLFNTVVKGPGKVILQTMPISNVAELLIPFIENNK</sequence>
<reference evidence="1" key="1">
    <citation type="submission" date="2008-01" db="EMBL/GenBank/DDBJ databases">
        <authorList>
            <person name="Fulton L."/>
            <person name="Clifton S."/>
            <person name="Fulton B."/>
            <person name="Xu J."/>
            <person name="Minx P."/>
            <person name="Pepin K.H."/>
            <person name="Johnson M."/>
            <person name="Thiruvilangam P."/>
            <person name="Bhonagiri V."/>
            <person name="Nash W.E."/>
            <person name="Mardis E.R."/>
            <person name="Wilson R.K."/>
        </authorList>
    </citation>
    <scope>NUCLEOTIDE SEQUENCE [LARGE SCALE GENOMIC DNA]</scope>
    <source>
        <strain evidence="1">DSM 17244</strain>
    </source>
</reference>
<dbReference type="InterPro" id="IPR036983">
    <property type="entry name" value="AIM24_sf"/>
</dbReference>
<dbReference type="Proteomes" id="UP000005178">
    <property type="component" value="Unassembled WGS sequence"/>
</dbReference>
<organism evidence="1 2">
    <name type="scientific">Anaerofustis stercorihominis DSM 17244</name>
    <dbReference type="NCBI Taxonomy" id="445971"/>
    <lineage>
        <taxon>Bacteria</taxon>
        <taxon>Bacillati</taxon>
        <taxon>Bacillota</taxon>
        <taxon>Clostridia</taxon>
        <taxon>Eubacteriales</taxon>
        <taxon>Eubacteriaceae</taxon>
        <taxon>Anaerofustis</taxon>
    </lineage>
</organism>
<dbReference type="eggNOG" id="COG2013">
    <property type="taxonomic scope" value="Bacteria"/>
</dbReference>
<dbReference type="AlphaFoldDB" id="B1C7B4"/>
<keyword evidence="2" id="KW-1185">Reference proteome</keyword>
<dbReference type="Gene3D" id="3.60.160.10">
    <property type="entry name" value="Mitochondrial biogenesis AIM24"/>
    <property type="match status" value="1"/>
</dbReference>
<comment type="caution">
    <text evidence="1">The sequence shown here is derived from an EMBL/GenBank/DDBJ whole genome shotgun (WGS) entry which is preliminary data.</text>
</comment>
<dbReference type="SUPFAM" id="SSF51219">
    <property type="entry name" value="TRAP-like"/>
    <property type="match status" value="1"/>
</dbReference>
<dbReference type="PANTHER" id="PTHR43657">
    <property type="entry name" value="TRYPTOPHAN RNA-BINDING ATTENUATOR PROTEIN-LIKE PROTEIN"/>
    <property type="match status" value="1"/>
</dbReference>
<dbReference type="PANTHER" id="PTHR43657:SF1">
    <property type="entry name" value="ALTERED INHERITANCE OF MITOCHONDRIA PROTEIN 24, MITOCHONDRIAL"/>
    <property type="match status" value="1"/>
</dbReference>
<dbReference type="HOGENOM" id="CLU_040551_0_2_9"/>
<proteinExistence type="predicted"/>
<dbReference type="Pfam" id="PF01987">
    <property type="entry name" value="AIM24"/>
    <property type="match status" value="1"/>
</dbReference>
<reference evidence="1" key="2">
    <citation type="submission" date="2013-08" db="EMBL/GenBank/DDBJ databases">
        <title>Draft genome sequence of Anaerofustis stercorihominis (DSM 17244).</title>
        <authorList>
            <person name="Sudarsanam P."/>
            <person name="Ley R."/>
            <person name="Guruge J."/>
            <person name="Turnbaugh P.J."/>
            <person name="Mahowald M."/>
            <person name="Liep D."/>
            <person name="Gordon J."/>
        </authorList>
    </citation>
    <scope>NUCLEOTIDE SEQUENCE</scope>
    <source>
        <strain evidence="1">DSM 17244</strain>
    </source>
</reference>
<dbReference type="InterPro" id="IPR002838">
    <property type="entry name" value="AIM24"/>
</dbReference>
<gene>
    <name evidence="1" type="ORF">ANASTE_00616</name>
</gene>
<protein>
    <submittedName>
        <fullName evidence="1">TIGR00266 family protein</fullName>
    </submittedName>
</protein>
<evidence type="ECO:0000313" key="2">
    <source>
        <dbReference type="Proteomes" id="UP000005178"/>
    </source>
</evidence>
<accession>B1C7B4</accession>
<dbReference type="NCBIfam" id="TIGR00266">
    <property type="entry name" value="TIGR00266 family protein"/>
    <property type="match status" value="1"/>
</dbReference>
<dbReference type="InterPro" id="IPR016031">
    <property type="entry name" value="Trp_RNA-bd_attenuator-like_dom"/>
</dbReference>
<name>B1C7B4_9FIRM</name>
<dbReference type="EMBL" id="ABIL02000005">
    <property type="protein sequence ID" value="EDS72901.1"/>
    <property type="molecule type" value="Genomic_DNA"/>
</dbReference>